<dbReference type="RefSeq" id="WP_283925998.1">
    <property type="nucleotide sequence ID" value="NZ_CP126084.1"/>
</dbReference>
<dbReference type="PROSITE" id="PS01124">
    <property type="entry name" value="HTH_ARAC_FAMILY_2"/>
    <property type="match status" value="1"/>
</dbReference>
<evidence type="ECO:0000259" key="5">
    <source>
        <dbReference type="PROSITE" id="PS50983"/>
    </source>
</evidence>
<evidence type="ECO:0000259" key="4">
    <source>
        <dbReference type="PROSITE" id="PS01124"/>
    </source>
</evidence>
<evidence type="ECO:0000256" key="1">
    <source>
        <dbReference type="ARBA" id="ARBA00023015"/>
    </source>
</evidence>
<dbReference type="GO" id="GO:0003700">
    <property type="term" value="F:DNA-binding transcription factor activity"/>
    <property type="evidence" value="ECO:0007669"/>
    <property type="project" value="InterPro"/>
</dbReference>
<dbReference type="PROSITE" id="PS50983">
    <property type="entry name" value="FE_B12_PBP"/>
    <property type="match status" value="1"/>
</dbReference>
<dbReference type="EMBL" id="CP126084">
    <property type="protein sequence ID" value="WHX48673.1"/>
    <property type="molecule type" value="Genomic_DNA"/>
</dbReference>
<dbReference type="SUPFAM" id="SSF46689">
    <property type="entry name" value="Homeodomain-like"/>
    <property type="match status" value="2"/>
</dbReference>
<name>A0AA95I731_9BACL</name>
<dbReference type="AlphaFoldDB" id="A0AA95I731"/>
<dbReference type="PANTHER" id="PTHR43280">
    <property type="entry name" value="ARAC-FAMILY TRANSCRIPTIONAL REGULATOR"/>
    <property type="match status" value="1"/>
</dbReference>
<dbReference type="Gene3D" id="1.10.10.60">
    <property type="entry name" value="Homeodomain-like"/>
    <property type="match status" value="2"/>
</dbReference>
<sequence>MKQRTMNAEAFLHSVLYEIEAVFQSTVLPEWADGQRALNRHLLLFIEKGRGELIVNGAASPFKHRSLHIYPPGTMLEMRMKQAGRAALYGVVFNLFKETENTGSCKLWNREIGLPLQGDIEISDDRFLSLLQLLVSLGDEAVNKKRYIAQQYLQDMLEILLAEAQPAAANDLQQRIKATLEYMHAYYHEDIRVDKLAAIARLHPSYYSRVFKKMMLKSPVAYLTDLRMNKAKELLLTTDKSVRDVAAVVGYGDEFYFSRRFKDTSGYSPTFFTRKKELKLISLSSPYTDHLYTLGLKPSAAQLHRHIPLSAKPLQLPEHASDSWDISRQIFLEEAPDLIVCKDNVLHHARAHIHDIAPIIAIPWASKDVYAHLLEIAKLVDRRQAAAAWLDYHEQTAVRLRQMVRQTIGRAVVTICVYRGQELRVYGARNIGHVFYRSLQLAPPDRVREQMEPYPEGTGFTWMPITPDELKFYESDLLFIAVEKDSDRQQVLKWQRTNPSWMNHPAVRRKRVYFLDRDMWMNYAPYAINLQMEELEMFLHQGLR</sequence>
<keyword evidence="3" id="KW-0804">Transcription</keyword>
<dbReference type="Gene3D" id="3.40.50.1980">
    <property type="entry name" value="Nitrogenase molybdenum iron protein domain"/>
    <property type="match status" value="1"/>
</dbReference>
<gene>
    <name evidence="6" type="ORF">QNH46_21895</name>
</gene>
<dbReference type="SUPFAM" id="SSF53807">
    <property type="entry name" value="Helical backbone' metal receptor"/>
    <property type="match status" value="1"/>
</dbReference>
<dbReference type="SMART" id="SM00342">
    <property type="entry name" value="HTH_ARAC"/>
    <property type="match status" value="1"/>
</dbReference>
<reference evidence="6" key="1">
    <citation type="submission" date="2023-05" db="EMBL/GenBank/DDBJ databases">
        <title>Comparative genomics of Bacillaceae isolates and their secondary metabolite potential.</title>
        <authorList>
            <person name="Song L."/>
            <person name="Nielsen L.J."/>
            <person name="Mohite O."/>
            <person name="Xu X."/>
            <person name="Weber T."/>
            <person name="Kovacs A.T."/>
        </authorList>
    </citation>
    <scope>NUCLEOTIDE SEQUENCE</scope>
    <source>
        <strain evidence="6">B2_4</strain>
    </source>
</reference>
<feature type="domain" description="Fe/B12 periplasmic-binding" evidence="5">
    <location>
        <begin position="279"/>
        <end position="543"/>
    </location>
</feature>
<accession>A0AA95I731</accession>
<evidence type="ECO:0000313" key="7">
    <source>
        <dbReference type="Proteomes" id="UP001177943"/>
    </source>
</evidence>
<evidence type="ECO:0000256" key="3">
    <source>
        <dbReference type="ARBA" id="ARBA00023163"/>
    </source>
</evidence>
<dbReference type="Pfam" id="PF01497">
    <property type="entry name" value="Peripla_BP_2"/>
    <property type="match status" value="1"/>
</dbReference>
<dbReference type="InterPro" id="IPR018062">
    <property type="entry name" value="HTH_AraC-typ_CS"/>
</dbReference>
<dbReference type="InterPro" id="IPR002491">
    <property type="entry name" value="ABC_transptr_periplasmic_BD"/>
</dbReference>
<proteinExistence type="predicted"/>
<protein>
    <submittedName>
        <fullName evidence="6">Helix-turn-helix domain-containing protein</fullName>
    </submittedName>
</protein>
<dbReference type="GO" id="GO:0043565">
    <property type="term" value="F:sequence-specific DNA binding"/>
    <property type="evidence" value="ECO:0007669"/>
    <property type="project" value="InterPro"/>
</dbReference>
<dbReference type="KEGG" id="pwn:QNH46_21895"/>
<feature type="domain" description="HTH araC/xylS-type" evidence="4">
    <location>
        <begin position="177"/>
        <end position="275"/>
    </location>
</feature>
<dbReference type="Proteomes" id="UP001177943">
    <property type="component" value="Chromosome"/>
</dbReference>
<dbReference type="Pfam" id="PF12833">
    <property type="entry name" value="HTH_18"/>
    <property type="match status" value="1"/>
</dbReference>
<dbReference type="PANTHER" id="PTHR43280:SF28">
    <property type="entry name" value="HTH-TYPE TRANSCRIPTIONAL ACTIVATOR RHAS"/>
    <property type="match status" value="1"/>
</dbReference>
<organism evidence="6 7">
    <name type="scientific">Paenibacillus woosongensis</name>
    <dbReference type="NCBI Taxonomy" id="307580"/>
    <lineage>
        <taxon>Bacteria</taxon>
        <taxon>Bacillati</taxon>
        <taxon>Bacillota</taxon>
        <taxon>Bacilli</taxon>
        <taxon>Bacillales</taxon>
        <taxon>Paenibacillaceae</taxon>
        <taxon>Paenibacillus</taxon>
    </lineage>
</organism>
<keyword evidence="1" id="KW-0805">Transcription regulation</keyword>
<evidence type="ECO:0000256" key="2">
    <source>
        <dbReference type="ARBA" id="ARBA00023125"/>
    </source>
</evidence>
<keyword evidence="2" id="KW-0238">DNA-binding</keyword>
<evidence type="ECO:0000313" key="6">
    <source>
        <dbReference type="EMBL" id="WHX48673.1"/>
    </source>
</evidence>
<dbReference type="InterPro" id="IPR009057">
    <property type="entry name" value="Homeodomain-like_sf"/>
</dbReference>
<dbReference type="PROSITE" id="PS00041">
    <property type="entry name" value="HTH_ARAC_FAMILY_1"/>
    <property type="match status" value="1"/>
</dbReference>
<dbReference type="InterPro" id="IPR018060">
    <property type="entry name" value="HTH_AraC"/>
</dbReference>